<evidence type="ECO:0000313" key="2">
    <source>
        <dbReference type="Proteomes" id="UP000001861"/>
    </source>
</evidence>
<proteinExistence type="predicted"/>
<evidence type="ECO:0000313" key="1">
    <source>
        <dbReference type="EMBL" id="EFI27372.1"/>
    </source>
</evidence>
<name>D6RNQ4_COPC7</name>
<dbReference type="HOGENOM" id="CLU_1992520_0_0_1"/>
<dbReference type="InParanoid" id="D6RNQ4"/>
<accession>D6RNQ4</accession>
<dbReference type="GeneID" id="9380253"/>
<reference evidence="1 2" key="1">
    <citation type="journal article" date="2010" name="Proc. Natl. Acad. Sci. U.S.A.">
        <title>Insights into evolution of multicellular fungi from the assembled chromosomes of the mushroom Coprinopsis cinerea (Coprinus cinereus).</title>
        <authorList>
            <person name="Stajich J.E."/>
            <person name="Wilke S.K."/>
            <person name="Ahren D."/>
            <person name="Au C.H."/>
            <person name="Birren B.W."/>
            <person name="Borodovsky M."/>
            <person name="Burns C."/>
            <person name="Canback B."/>
            <person name="Casselton L.A."/>
            <person name="Cheng C.K."/>
            <person name="Deng J."/>
            <person name="Dietrich F.S."/>
            <person name="Fargo D.C."/>
            <person name="Farman M.L."/>
            <person name="Gathman A.C."/>
            <person name="Goldberg J."/>
            <person name="Guigo R."/>
            <person name="Hoegger P.J."/>
            <person name="Hooker J.B."/>
            <person name="Huggins A."/>
            <person name="James T.Y."/>
            <person name="Kamada T."/>
            <person name="Kilaru S."/>
            <person name="Kodira C."/>
            <person name="Kues U."/>
            <person name="Kupfer D."/>
            <person name="Kwan H.S."/>
            <person name="Lomsadze A."/>
            <person name="Li W."/>
            <person name="Lilly W.W."/>
            <person name="Ma L.J."/>
            <person name="Mackey A.J."/>
            <person name="Manning G."/>
            <person name="Martin F."/>
            <person name="Muraguchi H."/>
            <person name="Natvig D.O."/>
            <person name="Palmerini H."/>
            <person name="Ramesh M.A."/>
            <person name="Rehmeyer C.J."/>
            <person name="Roe B.A."/>
            <person name="Shenoy N."/>
            <person name="Stanke M."/>
            <person name="Ter-Hovhannisyan V."/>
            <person name="Tunlid A."/>
            <person name="Velagapudi R."/>
            <person name="Vision T.J."/>
            <person name="Zeng Q."/>
            <person name="Zolan M.E."/>
            <person name="Pukkila P.J."/>
        </authorList>
    </citation>
    <scope>NUCLEOTIDE SEQUENCE [LARGE SCALE GENOMIC DNA]</scope>
    <source>
        <strain evidence="2">Okayama-7 / 130 / ATCC MYA-4618 / FGSC 9003</strain>
    </source>
</reference>
<dbReference type="AlphaFoldDB" id="D6RNQ4"/>
<keyword evidence="2" id="KW-1185">Reference proteome</keyword>
<dbReference type="Proteomes" id="UP000001861">
    <property type="component" value="Unassembled WGS sequence"/>
</dbReference>
<gene>
    <name evidence="1" type="ORF">CC1G_14843</name>
</gene>
<sequence>MFGHESCELAGNSAPGNMVIYGNEDLGAYRLATDERTGRVHTKKHLKPKASHIIPTTESRTGYMSAMTGCVTNDSRFHGLVDRDLDNCDWPPSPDGCGGQKPVSRQYSQMSRQCPLSLLLHVGDL</sequence>
<dbReference type="EMBL" id="AACS02000007">
    <property type="protein sequence ID" value="EFI27372.1"/>
    <property type="molecule type" value="Genomic_DNA"/>
</dbReference>
<comment type="caution">
    <text evidence="1">The sequence shown here is derived from an EMBL/GenBank/DDBJ whole genome shotgun (WGS) entry which is preliminary data.</text>
</comment>
<protein>
    <submittedName>
        <fullName evidence="1">Uncharacterized protein</fullName>
    </submittedName>
</protein>
<dbReference type="VEuPathDB" id="FungiDB:CC1G_14843"/>
<dbReference type="RefSeq" id="XP_002910866.1">
    <property type="nucleotide sequence ID" value="XM_002910820.1"/>
</dbReference>
<organism evidence="1 2">
    <name type="scientific">Coprinopsis cinerea (strain Okayama-7 / 130 / ATCC MYA-4618 / FGSC 9003)</name>
    <name type="common">Inky cap fungus</name>
    <name type="synonym">Hormographiella aspergillata</name>
    <dbReference type="NCBI Taxonomy" id="240176"/>
    <lineage>
        <taxon>Eukaryota</taxon>
        <taxon>Fungi</taxon>
        <taxon>Dikarya</taxon>
        <taxon>Basidiomycota</taxon>
        <taxon>Agaricomycotina</taxon>
        <taxon>Agaricomycetes</taxon>
        <taxon>Agaricomycetidae</taxon>
        <taxon>Agaricales</taxon>
        <taxon>Agaricineae</taxon>
        <taxon>Psathyrellaceae</taxon>
        <taxon>Coprinopsis</taxon>
    </lineage>
</organism>
<dbReference type="KEGG" id="cci:CC1G_14843"/>